<evidence type="ECO:0000256" key="6">
    <source>
        <dbReference type="SAM" id="Phobius"/>
    </source>
</evidence>
<dbReference type="PANTHER" id="PTHR43723:SF1">
    <property type="entry name" value="COBALT TRANSPORT PROTEIN CBIQ"/>
    <property type="match status" value="1"/>
</dbReference>
<keyword evidence="2" id="KW-1003">Cell membrane</keyword>
<organism evidence="7 8">
    <name type="scientific">Heliophilum fasciatum</name>
    <dbReference type="NCBI Taxonomy" id="35700"/>
    <lineage>
        <taxon>Bacteria</taxon>
        <taxon>Bacillati</taxon>
        <taxon>Bacillota</taxon>
        <taxon>Clostridia</taxon>
        <taxon>Eubacteriales</taxon>
        <taxon>Heliobacteriaceae</taxon>
        <taxon>Heliophilum</taxon>
    </lineage>
</organism>
<dbReference type="GO" id="GO:0043190">
    <property type="term" value="C:ATP-binding cassette (ABC) transporter complex"/>
    <property type="evidence" value="ECO:0007669"/>
    <property type="project" value="InterPro"/>
</dbReference>
<keyword evidence="3 6" id="KW-0812">Transmembrane</keyword>
<feature type="transmembrane region" description="Helical" evidence="6">
    <location>
        <begin position="27"/>
        <end position="55"/>
    </location>
</feature>
<dbReference type="GO" id="GO:0006824">
    <property type="term" value="P:cobalt ion transport"/>
    <property type="evidence" value="ECO:0007669"/>
    <property type="project" value="InterPro"/>
</dbReference>
<dbReference type="CDD" id="cd16914">
    <property type="entry name" value="EcfT"/>
    <property type="match status" value="1"/>
</dbReference>
<feature type="transmembrane region" description="Helical" evidence="6">
    <location>
        <begin position="161"/>
        <end position="180"/>
    </location>
</feature>
<dbReference type="RefSeq" id="WP_131919388.1">
    <property type="nucleotide sequence ID" value="NZ_JAOQNU010000013.1"/>
</dbReference>
<accession>A0A4R2RVC2</accession>
<comment type="caution">
    <text evidence="7">The sequence shown here is derived from an EMBL/GenBank/DDBJ whole genome shotgun (WGS) entry which is preliminary data.</text>
</comment>
<evidence type="ECO:0000313" key="8">
    <source>
        <dbReference type="Proteomes" id="UP000294813"/>
    </source>
</evidence>
<sequence length="247" mass="27188">MMLAIDHWAWANAWRDRSPALKTGVTLAALAMAVFSPWPAVPVMIGLATALAVTYGAKIPAKVFWRIWLVPAAFLLVGTVTVAFSLSTAVPDGSVPTEGVWGLPWAPSLQLGPLYLTVTPQGMEQALTLLARAMGATAVSLALMLTTPMVDVLMLLRSWRMPPLVLDLMLLVYRFIFVLFETTESMYRSQEARLGYASWRYGRRSVGILAANLLLRSFLRAQALYVALAARGYHDELRVLPRRRSAG</sequence>
<keyword evidence="4 6" id="KW-1133">Transmembrane helix</keyword>
<dbReference type="InterPro" id="IPR012809">
    <property type="entry name" value="ECF_CbiQ"/>
</dbReference>
<evidence type="ECO:0000256" key="1">
    <source>
        <dbReference type="ARBA" id="ARBA00004651"/>
    </source>
</evidence>
<name>A0A4R2RVC2_9FIRM</name>
<feature type="transmembrane region" description="Helical" evidence="6">
    <location>
        <begin position="99"/>
        <end position="117"/>
    </location>
</feature>
<dbReference type="Proteomes" id="UP000294813">
    <property type="component" value="Unassembled WGS sequence"/>
</dbReference>
<dbReference type="OrthoDB" id="9815246at2"/>
<proteinExistence type="predicted"/>
<evidence type="ECO:0000256" key="3">
    <source>
        <dbReference type="ARBA" id="ARBA00022692"/>
    </source>
</evidence>
<reference evidence="7 8" key="1">
    <citation type="submission" date="2019-03" db="EMBL/GenBank/DDBJ databases">
        <title>Genomic Encyclopedia of Type Strains, Phase IV (KMG-IV): sequencing the most valuable type-strain genomes for metagenomic binning, comparative biology and taxonomic classification.</title>
        <authorList>
            <person name="Goeker M."/>
        </authorList>
    </citation>
    <scope>NUCLEOTIDE SEQUENCE [LARGE SCALE GENOMIC DNA]</scope>
    <source>
        <strain evidence="7 8">DSM 11170</strain>
    </source>
</reference>
<gene>
    <name evidence="7" type="ORF">EDD73_11428</name>
</gene>
<evidence type="ECO:0000313" key="7">
    <source>
        <dbReference type="EMBL" id="TCP63881.1"/>
    </source>
</evidence>
<keyword evidence="5 6" id="KW-0472">Membrane</keyword>
<dbReference type="InterPro" id="IPR052770">
    <property type="entry name" value="Cobalt_transport_CbiQ"/>
</dbReference>
<dbReference type="PANTHER" id="PTHR43723">
    <property type="entry name" value="COBALT TRANSPORT PROTEIN CBIQ"/>
    <property type="match status" value="1"/>
</dbReference>
<dbReference type="EMBL" id="SLXT01000014">
    <property type="protein sequence ID" value="TCP63881.1"/>
    <property type="molecule type" value="Genomic_DNA"/>
</dbReference>
<evidence type="ECO:0000256" key="4">
    <source>
        <dbReference type="ARBA" id="ARBA00022989"/>
    </source>
</evidence>
<comment type="subcellular location">
    <subcellularLocation>
        <location evidence="1">Cell membrane</location>
        <topology evidence="1">Multi-pass membrane protein</topology>
    </subcellularLocation>
</comment>
<evidence type="ECO:0000256" key="2">
    <source>
        <dbReference type="ARBA" id="ARBA00022475"/>
    </source>
</evidence>
<evidence type="ECO:0000256" key="5">
    <source>
        <dbReference type="ARBA" id="ARBA00023136"/>
    </source>
</evidence>
<dbReference type="AlphaFoldDB" id="A0A4R2RVC2"/>
<feature type="transmembrane region" description="Helical" evidence="6">
    <location>
        <begin position="67"/>
        <end position="87"/>
    </location>
</feature>
<protein>
    <submittedName>
        <fullName evidence="7">Cobalt/nickel transport system permease protein</fullName>
    </submittedName>
</protein>
<dbReference type="InterPro" id="IPR003339">
    <property type="entry name" value="ABC/ECF_trnsptr_transmembrane"/>
</dbReference>
<dbReference type="Pfam" id="PF02361">
    <property type="entry name" value="CbiQ"/>
    <property type="match status" value="1"/>
</dbReference>
<feature type="transmembrane region" description="Helical" evidence="6">
    <location>
        <begin position="129"/>
        <end position="149"/>
    </location>
</feature>
<keyword evidence="8" id="KW-1185">Reference proteome</keyword>
<dbReference type="NCBIfam" id="TIGR02454">
    <property type="entry name" value="ECF_T_CbiQ"/>
    <property type="match status" value="1"/>
</dbReference>